<evidence type="ECO:0000313" key="10">
    <source>
        <dbReference type="EMBL" id="CAD9672039.1"/>
    </source>
</evidence>
<dbReference type="AlphaFoldDB" id="A0A7S2W8E8"/>
<feature type="transmembrane region" description="Helical" evidence="8">
    <location>
        <begin position="110"/>
        <end position="130"/>
    </location>
</feature>
<feature type="transmembrane region" description="Helical" evidence="8">
    <location>
        <begin position="142"/>
        <end position="163"/>
    </location>
</feature>
<keyword evidence="3" id="KW-0813">Transport</keyword>
<name>A0A7S2W8E8_9STRA</name>
<feature type="transmembrane region" description="Helical" evidence="8">
    <location>
        <begin position="184"/>
        <end position="210"/>
    </location>
</feature>
<evidence type="ECO:0000256" key="1">
    <source>
        <dbReference type="ARBA" id="ARBA00004141"/>
    </source>
</evidence>
<evidence type="ECO:0000259" key="9">
    <source>
        <dbReference type="Pfam" id="PF01769"/>
    </source>
</evidence>
<dbReference type="InterPro" id="IPR036739">
    <property type="entry name" value="SLC41_membr_dom_sf"/>
</dbReference>
<feature type="domain" description="SLC41A/MgtE integral membrane" evidence="9">
    <location>
        <begin position="150"/>
        <end position="275"/>
    </location>
</feature>
<keyword evidence="7 8" id="KW-0472">Membrane</keyword>
<evidence type="ECO:0000256" key="3">
    <source>
        <dbReference type="ARBA" id="ARBA00022448"/>
    </source>
</evidence>
<dbReference type="Pfam" id="PF01769">
    <property type="entry name" value="MgtE"/>
    <property type="match status" value="1"/>
</dbReference>
<keyword evidence="4 8" id="KW-0812">Transmembrane</keyword>
<organism evidence="10">
    <name type="scientific">Mucochytrium quahogii</name>
    <dbReference type="NCBI Taxonomy" id="96639"/>
    <lineage>
        <taxon>Eukaryota</taxon>
        <taxon>Sar</taxon>
        <taxon>Stramenopiles</taxon>
        <taxon>Bigyra</taxon>
        <taxon>Labyrinthulomycetes</taxon>
        <taxon>Thraustochytrida</taxon>
        <taxon>Thraustochytriidae</taxon>
        <taxon>Mucochytrium</taxon>
    </lineage>
</organism>
<reference evidence="10" key="1">
    <citation type="submission" date="2021-01" db="EMBL/GenBank/DDBJ databases">
        <authorList>
            <person name="Corre E."/>
            <person name="Pelletier E."/>
            <person name="Niang G."/>
            <person name="Scheremetjew M."/>
            <person name="Finn R."/>
            <person name="Kale V."/>
            <person name="Holt S."/>
            <person name="Cochrane G."/>
            <person name="Meng A."/>
            <person name="Brown T."/>
            <person name="Cohen L."/>
        </authorList>
    </citation>
    <scope>NUCLEOTIDE SEQUENCE</scope>
    <source>
        <strain evidence="10">NY070348D</strain>
    </source>
</reference>
<evidence type="ECO:0000256" key="6">
    <source>
        <dbReference type="ARBA" id="ARBA00022989"/>
    </source>
</evidence>
<keyword evidence="6 8" id="KW-1133">Transmembrane helix</keyword>
<feature type="transmembrane region" description="Helical" evidence="8">
    <location>
        <begin position="222"/>
        <end position="252"/>
    </location>
</feature>
<comment type="subcellular location">
    <subcellularLocation>
        <location evidence="1">Membrane</location>
        <topology evidence="1">Multi-pass membrane protein</topology>
    </subcellularLocation>
</comment>
<keyword evidence="5" id="KW-0460">Magnesium</keyword>
<evidence type="ECO:0000256" key="4">
    <source>
        <dbReference type="ARBA" id="ARBA00022692"/>
    </source>
</evidence>
<dbReference type="InterPro" id="IPR006667">
    <property type="entry name" value="SLC41_membr_dom"/>
</dbReference>
<sequence length="301" mass="32737">MGKHANDCAALGNEKCVNVAGSSTGEIDGSLSKSCMSLHEKISLLGEKTIDVEQGSNKKVKTMVRRASSLVSSIFSDIRSEEPEEAIDNYNESDEYVSTSIFRKAFPERYIALLVTLAIELPVAFLITGNSEVCNLIGHKRYTLLMAFLPITSAISGNVRLQCSTLTTRAISHSQVRPDNYKYWLLDELLVAAWLSIGVSFAMATISAIWTYSLFHQVDIGFAITIFISQLISVITAGLTGTSAPIVFTLFFGRDSGKWAGPLETAVQDIAGAWAMTYVATWILEYAVTHGLTPASHTTCS</sequence>
<dbReference type="GO" id="GO:0008324">
    <property type="term" value="F:monoatomic cation transmembrane transporter activity"/>
    <property type="evidence" value="ECO:0007669"/>
    <property type="project" value="InterPro"/>
</dbReference>
<dbReference type="Gene3D" id="1.10.357.20">
    <property type="entry name" value="SLC41 divalent cation transporters, integral membrane domain"/>
    <property type="match status" value="1"/>
</dbReference>
<dbReference type="EMBL" id="HBHK01006291">
    <property type="protein sequence ID" value="CAD9672039.1"/>
    <property type="molecule type" value="Transcribed_RNA"/>
</dbReference>
<dbReference type="SUPFAM" id="SSF161093">
    <property type="entry name" value="MgtE membrane domain-like"/>
    <property type="match status" value="1"/>
</dbReference>
<dbReference type="GO" id="GO:0016020">
    <property type="term" value="C:membrane"/>
    <property type="evidence" value="ECO:0007669"/>
    <property type="project" value="UniProtKB-SubCell"/>
</dbReference>
<proteinExistence type="inferred from homology"/>
<evidence type="ECO:0000256" key="8">
    <source>
        <dbReference type="SAM" id="Phobius"/>
    </source>
</evidence>
<comment type="similarity">
    <text evidence="2">Belongs to the SLC41A transporter family.</text>
</comment>
<gene>
    <name evidence="10" type="ORF">QSP1433_LOCUS3797</name>
</gene>
<accession>A0A7S2W8E8</accession>
<evidence type="ECO:0000256" key="2">
    <source>
        <dbReference type="ARBA" id="ARBA00009749"/>
    </source>
</evidence>
<evidence type="ECO:0000256" key="5">
    <source>
        <dbReference type="ARBA" id="ARBA00022842"/>
    </source>
</evidence>
<protein>
    <recommendedName>
        <fullName evidence="9">SLC41A/MgtE integral membrane domain-containing protein</fullName>
    </recommendedName>
</protein>
<evidence type="ECO:0000256" key="7">
    <source>
        <dbReference type="ARBA" id="ARBA00023136"/>
    </source>
</evidence>
<dbReference type="PANTHER" id="PTHR41394:SF5">
    <property type="entry name" value="SLC41A_MGTE INTEGRAL MEMBRANE DOMAIN-CONTAINING PROTEIN"/>
    <property type="match status" value="1"/>
</dbReference>
<dbReference type="PANTHER" id="PTHR41394">
    <property type="entry name" value="MAGNESIUM TRANSPORTER MGTE"/>
    <property type="match status" value="1"/>
</dbReference>